<dbReference type="InterPro" id="IPR020471">
    <property type="entry name" value="AKR"/>
</dbReference>
<protein>
    <submittedName>
        <fullName evidence="3">Related to potassium channel beta subunit protein</fullName>
    </submittedName>
</protein>
<evidence type="ECO:0000259" key="2">
    <source>
        <dbReference type="Pfam" id="PF00248"/>
    </source>
</evidence>
<dbReference type="PANTHER" id="PTHR43364:SF4">
    <property type="entry name" value="NAD(P)-LINKED OXIDOREDUCTASE SUPERFAMILY PROTEIN"/>
    <property type="match status" value="1"/>
</dbReference>
<reference evidence="3" key="1">
    <citation type="submission" date="2018-03" db="EMBL/GenBank/DDBJ databases">
        <authorList>
            <person name="Guldener U."/>
        </authorList>
    </citation>
    <scope>NUCLEOTIDE SEQUENCE</scope>
</reference>
<feature type="domain" description="NADP-dependent oxidoreductase" evidence="2">
    <location>
        <begin position="10"/>
        <end position="314"/>
    </location>
</feature>
<keyword evidence="3" id="KW-0406">Ion transport</keyword>
<name>A0AAE8SGC7_9HYPO</name>
<keyword evidence="4" id="KW-1185">Reference proteome</keyword>
<keyword evidence="3" id="KW-0813">Transport</keyword>
<comment type="caution">
    <text evidence="3">The sequence shown here is derived from an EMBL/GenBank/DDBJ whole genome shotgun (WGS) entry which is preliminary data.</text>
</comment>
<dbReference type="PRINTS" id="PR00069">
    <property type="entry name" value="ALDKETRDTASE"/>
</dbReference>
<evidence type="ECO:0000313" key="4">
    <source>
        <dbReference type="Proteomes" id="UP001187734"/>
    </source>
</evidence>
<proteinExistence type="predicted"/>
<dbReference type="EMBL" id="ONZP01000116">
    <property type="protein sequence ID" value="SPJ74234.1"/>
    <property type="molecule type" value="Genomic_DNA"/>
</dbReference>
<dbReference type="Proteomes" id="UP001187734">
    <property type="component" value="Unassembled WGS sequence"/>
</dbReference>
<dbReference type="CDD" id="cd19075">
    <property type="entry name" value="AKR_AKR7A1-5"/>
    <property type="match status" value="1"/>
</dbReference>
<dbReference type="InterPro" id="IPR050523">
    <property type="entry name" value="AKR_Detox_Biosynth"/>
</dbReference>
<dbReference type="GO" id="GO:0016491">
    <property type="term" value="F:oxidoreductase activity"/>
    <property type="evidence" value="ECO:0007669"/>
    <property type="project" value="UniProtKB-KW"/>
</dbReference>
<evidence type="ECO:0000256" key="1">
    <source>
        <dbReference type="ARBA" id="ARBA00023002"/>
    </source>
</evidence>
<dbReference type="GO" id="GO:0034220">
    <property type="term" value="P:monoatomic ion transmembrane transport"/>
    <property type="evidence" value="ECO:0007669"/>
    <property type="project" value="UniProtKB-KW"/>
</dbReference>
<organism evidence="3 4">
    <name type="scientific">Fusarium torulosum</name>
    <dbReference type="NCBI Taxonomy" id="33205"/>
    <lineage>
        <taxon>Eukaryota</taxon>
        <taxon>Fungi</taxon>
        <taxon>Dikarya</taxon>
        <taxon>Ascomycota</taxon>
        <taxon>Pezizomycotina</taxon>
        <taxon>Sordariomycetes</taxon>
        <taxon>Hypocreomycetidae</taxon>
        <taxon>Hypocreales</taxon>
        <taxon>Nectriaceae</taxon>
        <taxon>Fusarium</taxon>
    </lineage>
</organism>
<evidence type="ECO:0000313" key="3">
    <source>
        <dbReference type="EMBL" id="SPJ74234.1"/>
    </source>
</evidence>
<dbReference type="Pfam" id="PF00248">
    <property type="entry name" value="Aldo_ket_red"/>
    <property type="match status" value="1"/>
</dbReference>
<gene>
    <name evidence="3" type="ORF">FTOL_03964</name>
</gene>
<dbReference type="InterPro" id="IPR023210">
    <property type="entry name" value="NADP_OxRdtase_dom"/>
</dbReference>
<dbReference type="AlphaFoldDB" id="A0AAE8SGC7"/>
<dbReference type="PANTHER" id="PTHR43364">
    <property type="entry name" value="NADH-SPECIFIC METHYLGLYOXAL REDUCTASE-RELATED"/>
    <property type="match status" value="1"/>
</dbReference>
<dbReference type="Gene3D" id="3.20.20.100">
    <property type="entry name" value="NADP-dependent oxidoreductase domain"/>
    <property type="match status" value="1"/>
</dbReference>
<dbReference type="SUPFAM" id="SSF51430">
    <property type="entry name" value="NAD(P)-linked oxidoreductase"/>
    <property type="match status" value="1"/>
</dbReference>
<keyword evidence="3" id="KW-0407">Ion channel</keyword>
<dbReference type="InterPro" id="IPR036812">
    <property type="entry name" value="NAD(P)_OxRdtase_dom_sf"/>
</dbReference>
<keyword evidence="1" id="KW-0560">Oxidoreductase</keyword>
<accession>A0AAE8SGC7</accession>
<sequence length="580" mass="64802">MANAKTSPLKLVLGAANVGDTSVDAMARFDTPDQVNAFFDVFAKRGYNQIDTGAVYSPQAPYSSEPRIGAVSPGNRFKIDTKADWFQGHTKESVSRDIDTSLKNLKIDQINIYYFHVPDRKNPPEPAIEAIDQAYRDGKIKAWGISNYRVDEVQQAIDICEERGFVKPSVYQGMYNPIARSGEKELFPLLRKYGMAFYGYSPAASGFFAGSHKTAAPASRFDPALTVGKLYASLYAKPAIDAAVDKALVVAAKYDIAGHSAALRWTAHHSILDNEYGDAVIVGASSNQQLEKNLDVIEEGPLPEEVAMAFDNVYKEAGDQVQYHIQASARRPRQHDLLILTQLEWLTRGHEDNGWRKSVTQNDDPKSRNLEATLAKYSIPDTLAGNFECDQITHFRQLLSPREHFIFNHYTQVVLPHLISDCPMAWGLKDKVMDVGSYWMFFNASDPIILRGFLLVACRHLSLVGLQDEYAQLAAHYNLYYLQTLRQYIQSDDISLRRKAVAITTVLALDEMACGNHRMAAKHLLGAVKMIEASGGIGNLELNGVVRYSLWSLVYSKRLIDWDTDLYLKTSVLTPDSILS</sequence>